<evidence type="ECO:0000313" key="13">
    <source>
        <dbReference type="Proteomes" id="UP000185663"/>
    </source>
</evidence>
<comment type="catalytic activity">
    <reaction evidence="1">
        <text>inosine + phosphate = alpha-D-ribose 1-phosphate + hypoxanthine</text>
        <dbReference type="Rhea" id="RHEA:27646"/>
        <dbReference type="ChEBI" id="CHEBI:17368"/>
        <dbReference type="ChEBI" id="CHEBI:17596"/>
        <dbReference type="ChEBI" id="CHEBI:43474"/>
        <dbReference type="ChEBI" id="CHEBI:57720"/>
        <dbReference type="EC" id="2.4.2.1"/>
    </reaction>
    <physiologicalReaction direction="left-to-right" evidence="1">
        <dbReference type="Rhea" id="RHEA:27647"/>
    </physiologicalReaction>
</comment>
<dbReference type="PANTHER" id="PTHR30616">
    <property type="entry name" value="UNCHARACTERIZED PROTEIN YFIH"/>
    <property type="match status" value="1"/>
</dbReference>
<keyword evidence="13" id="KW-1185">Reference proteome</keyword>
<protein>
    <recommendedName>
        <fullName evidence="14">Purine nucleoside phosphorylase</fullName>
    </recommendedName>
</protein>
<comment type="catalytic activity">
    <reaction evidence="9">
        <text>adenosine + H2O + H(+) = inosine + NH4(+)</text>
        <dbReference type="Rhea" id="RHEA:24408"/>
        <dbReference type="ChEBI" id="CHEBI:15377"/>
        <dbReference type="ChEBI" id="CHEBI:15378"/>
        <dbReference type="ChEBI" id="CHEBI:16335"/>
        <dbReference type="ChEBI" id="CHEBI:17596"/>
        <dbReference type="ChEBI" id="CHEBI:28938"/>
        <dbReference type="EC" id="3.5.4.4"/>
    </reaction>
    <physiologicalReaction direction="left-to-right" evidence="9">
        <dbReference type="Rhea" id="RHEA:24409"/>
    </physiologicalReaction>
</comment>
<dbReference type="eggNOG" id="COG1496">
    <property type="taxonomic scope" value="Bacteria"/>
</dbReference>
<evidence type="ECO:0000256" key="4">
    <source>
        <dbReference type="ARBA" id="ARBA00022679"/>
    </source>
</evidence>
<evidence type="ECO:0000256" key="3">
    <source>
        <dbReference type="ARBA" id="ARBA00007353"/>
    </source>
</evidence>
<keyword evidence="4" id="KW-0808">Transferase</keyword>
<evidence type="ECO:0000313" key="12">
    <source>
        <dbReference type="EMBL" id="SDS62254.1"/>
    </source>
</evidence>
<organism evidence="12 13">
    <name type="scientific">Paraoerskovia marina</name>
    <dbReference type="NCBI Taxonomy" id="545619"/>
    <lineage>
        <taxon>Bacteria</taxon>
        <taxon>Bacillati</taxon>
        <taxon>Actinomycetota</taxon>
        <taxon>Actinomycetes</taxon>
        <taxon>Micrococcales</taxon>
        <taxon>Cellulomonadaceae</taxon>
        <taxon>Paraoerskovia</taxon>
    </lineage>
</organism>
<comment type="similarity">
    <text evidence="3">Belongs to the purine nucleoside phosphorylase YfiH/LACC1 family.</text>
</comment>
<dbReference type="GO" id="GO:0017061">
    <property type="term" value="F:S-methyl-5-thioadenosine phosphorylase activity"/>
    <property type="evidence" value="ECO:0007669"/>
    <property type="project" value="UniProtKB-EC"/>
</dbReference>
<comment type="catalytic activity">
    <reaction evidence="11">
        <text>S-methyl-5'-thioadenosine + phosphate = 5-(methylsulfanyl)-alpha-D-ribose 1-phosphate + adenine</text>
        <dbReference type="Rhea" id="RHEA:11852"/>
        <dbReference type="ChEBI" id="CHEBI:16708"/>
        <dbReference type="ChEBI" id="CHEBI:17509"/>
        <dbReference type="ChEBI" id="CHEBI:43474"/>
        <dbReference type="ChEBI" id="CHEBI:58533"/>
        <dbReference type="EC" id="2.4.2.28"/>
    </reaction>
    <physiologicalReaction direction="left-to-right" evidence="11">
        <dbReference type="Rhea" id="RHEA:11853"/>
    </physiologicalReaction>
</comment>
<evidence type="ECO:0000256" key="11">
    <source>
        <dbReference type="ARBA" id="ARBA00049893"/>
    </source>
</evidence>
<sequence>MGDDLSVLEVDLGPGVRAGFTRRHPGRSSGSYAGLNLGLHVGDEAADVRRNRALVDAWAGVPVRYVDQVHGTTVVDSTSDETAADGLIVRKGHAGAVMVADCVPVLLADASRRVGAAVHAGRRGLTAGVVAVAVDALVARGARPDSLRAVVGPSVCGACYEVPAEMHDEVVASVPSAAARTRDGAPALDLARGAVAQLRALGVADTTRVGGCTAEEDEWYSHREATWAGGVTGRFAGVLRI</sequence>
<keyword evidence="6" id="KW-0378">Hydrolase</keyword>
<accession>A0A1H1TQ42</accession>
<evidence type="ECO:0000256" key="5">
    <source>
        <dbReference type="ARBA" id="ARBA00022723"/>
    </source>
</evidence>
<dbReference type="CDD" id="cd16833">
    <property type="entry name" value="YfiH"/>
    <property type="match status" value="1"/>
</dbReference>
<dbReference type="SUPFAM" id="SSF64438">
    <property type="entry name" value="CNF1/YfiH-like putative cysteine hydrolases"/>
    <property type="match status" value="1"/>
</dbReference>
<dbReference type="STRING" id="545619.SAMN04489860_1966"/>
<proteinExistence type="inferred from homology"/>
<evidence type="ECO:0008006" key="14">
    <source>
        <dbReference type="Google" id="ProtNLM"/>
    </source>
</evidence>
<dbReference type="InterPro" id="IPR003730">
    <property type="entry name" value="Cu_polyphenol_OxRdtase"/>
</dbReference>
<evidence type="ECO:0000256" key="8">
    <source>
        <dbReference type="ARBA" id="ARBA00023008"/>
    </source>
</evidence>
<dbReference type="InterPro" id="IPR011324">
    <property type="entry name" value="Cytotoxic_necrot_fac-like_cat"/>
</dbReference>
<evidence type="ECO:0000256" key="9">
    <source>
        <dbReference type="ARBA" id="ARBA00047989"/>
    </source>
</evidence>
<gene>
    <name evidence="12" type="ORF">SAMN04489860_1966</name>
</gene>
<reference evidence="12 13" key="1">
    <citation type="submission" date="2016-10" db="EMBL/GenBank/DDBJ databases">
        <authorList>
            <person name="de Groot N.N."/>
        </authorList>
    </citation>
    <scope>NUCLEOTIDE SEQUENCE [LARGE SCALE GENOMIC DNA]</scope>
    <source>
        <strain evidence="12 13">DSM 22126</strain>
    </source>
</reference>
<dbReference type="AlphaFoldDB" id="A0A1H1TQ42"/>
<evidence type="ECO:0000256" key="2">
    <source>
        <dbReference type="ARBA" id="ARBA00003215"/>
    </source>
</evidence>
<dbReference type="InterPro" id="IPR038371">
    <property type="entry name" value="Cu_polyphenol_OxRdtase_sf"/>
</dbReference>
<dbReference type="OrthoDB" id="4279at2"/>
<keyword evidence="8" id="KW-0186">Copper</keyword>
<dbReference type="Pfam" id="PF02578">
    <property type="entry name" value="Cu-oxidase_4"/>
    <property type="match status" value="1"/>
</dbReference>
<dbReference type="GO" id="GO:0005507">
    <property type="term" value="F:copper ion binding"/>
    <property type="evidence" value="ECO:0007669"/>
    <property type="project" value="TreeGrafter"/>
</dbReference>
<evidence type="ECO:0000256" key="7">
    <source>
        <dbReference type="ARBA" id="ARBA00022833"/>
    </source>
</evidence>
<evidence type="ECO:0000256" key="10">
    <source>
        <dbReference type="ARBA" id="ARBA00048968"/>
    </source>
</evidence>
<keyword evidence="5" id="KW-0479">Metal-binding</keyword>
<evidence type="ECO:0000256" key="6">
    <source>
        <dbReference type="ARBA" id="ARBA00022801"/>
    </source>
</evidence>
<dbReference type="Gene3D" id="3.60.140.10">
    <property type="entry name" value="CNF1/YfiH-like putative cysteine hydrolases"/>
    <property type="match status" value="1"/>
</dbReference>
<keyword evidence="7" id="KW-0862">Zinc</keyword>
<dbReference type="EMBL" id="LT629776">
    <property type="protein sequence ID" value="SDS62254.1"/>
    <property type="molecule type" value="Genomic_DNA"/>
</dbReference>
<name>A0A1H1TQ42_9CELL</name>
<comment type="function">
    <text evidence="2">Purine nucleoside enzyme that catalyzes the phosphorolysis of adenosine and inosine nucleosides, yielding D-ribose 1-phosphate and the respective free bases, adenine and hypoxanthine. Also catalyzes the phosphorolysis of S-methyl-5'-thioadenosine into adenine and S-methyl-5-thio-alpha-D-ribose 1-phosphate. Also has adenosine deaminase activity.</text>
</comment>
<dbReference type="RefSeq" id="WP_083372389.1">
    <property type="nucleotide sequence ID" value="NZ_LT629776.1"/>
</dbReference>
<comment type="catalytic activity">
    <reaction evidence="10">
        <text>adenosine + phosphate = alpha-D-ribose 1-phosphate + adenine</text>
        <dbReference type="Rhea" id="RHEA:27642"/>
        <dbReference type="ChEBI" id="CHEBI:16335"/>
        <dbReference type="ChEBI" id="CHEBI:16708"/>
        <dbReference type="ChEBI" id="CHEBI:43474"/>
        <dbReference type="ChEBI" id="CHEBI:57720"/>
        <dbReference type="EC" id="2.4.2.1"/>
    </reaction>
    <physiologicalReaction direction="left-to-right" evidence="10">
        <dbReference type="Rhea" id="RHEA:27643"/>
    </physiologicalReaction>
</comment>
<dbReference type="Proteomes" id="UP000185663">
    <property type="component" value="Chromosome I"/>
</dbReference>
<evidence type="ECO:0000256" key="1">
    <source>
        <dbReference type="ARBA" id="ARBA00000553"/>
    </source>
</evidence>
<dbReference type="GO" id="GO:0016787">
    <property type="term" value="F:hydrolase activity"/>
    <property type="evidence" value="ECO:0007669"/>
    <property type="project" value="UniProtKB-KW"/>
</dbReference>
<dbReference type="PANTHER" id="PTHR30616:SF2">
    <property type="entry name" value="PURINE NUCLEOSIDE PHOSPHORYLASE LACC1"/>
    <property type="match status" value="1"/>
</dbReference>